<feature type="domain" description="Cation/H+ exchanger transmembrane" evidence="8">
    <location>
        <begin position="23"/>
        <end position="413"/>
    </location>
</feature>
<reference evidence="9 10" key="1">
    <citation type="submission" date="2018-11" db="EMBL/GenBank/DDBJ databases">
        <title>Sequencing the genomes of 1000 actinobacteria strains.</title>
        <authorList>
            <person name="Klenk H.-P."/>
        </authorList>
    </citation>
    <scope>NUCLEOTIDE SEQUENCE [LARGE SCALE GENOMIC DNA]</scope>
    <source>
        <strain evidence="9 10">DSM 44254</strain>
    </source>
</reference>
<protein>
    <submittedName>
        <fullName evidence="9">Kef-type K+ transport system membrane component KefB</fullName>
    </submittedName>
</protein>
<dbReference type="GO" id="GO:0016020">
    <property type="term" value="C:membrane"/>
    <property type="evidence" value="ECO:0007669"/>
    <property type="project" value="UniProtKB-SubCell"/>
</dbReference>
<feature type="transmembrane region" description="Helical" evidence="7">
    <location>
        <begin position="325"/>
        <end position="353"/>
    </location>
</feature>
<dbReference type="Gene3D" id="1.20.1530.20">
    <property type="match status" value="1"/>
</dbReference>
<name>A0A3N1D049_9ACTN</name>
<feature type="transmembrane region" description="Helical" evidence="7">
    <location>
        <begin position="36"/>
        <end position="56"/>
    </location>
</feature>
<evidence type="ECO:0000256" key="6">
    <source>
        <dbReference type="ARBA" id="ARBA00023136"/>
    </source>
</evidence>
<dbReference type="PANTHER" id="PTHR32468">
    <property type="entry name" value="CATION/H + ANTIPORTER"/>
    <property type="match status" value="1"/>
</dbReference>
<evidence type="ECO:0000256" key="1">
    <source>
        <dbReference type="ARBA" id="ARBA00004141"/>
    </source>
</evidence>
<evidence type="ECO:0000256" key="5">
    <source>
        <dbReference type="ARBA" id="ARBA00023065"/>
    </source>
</evidence>
<feature type="transmembrane region" description="Helical" evidence="7">
    <location>
        <begin position="77"/>
        <end position="97"/>
    </location>
</feature>
<dbReference type="OrthoDB" id="9793589at2"/>
<dbReference type="Proteomes" id="UP000272400">
    <property type="component" value="Unassembled WGS sequence"/>
</dbReference>
<keyword evidence="10" id="KW-1185">Reference proteome</keyword>
<dbReference type="EMBL" id="RJKE01000001">
    <property type="protein sequence ID" value="ROO86418.1"/>
    <property type="molecule type" value="Genomic_DNA"/>
</dbReference>
<feature type="transmembrane region" description="Helical" evidence="7">
    <location>
        <begin position="248"/>
        <end position="281"/>
    </location>
</feature>
<dbReference type="InterPro" id="IPR050794">
    <property type="entry name" value="CPA2_transporter"/>
</dbReference>
<feature type="transmembrane region" description="Helical" evidence="7">
    <location>
        <begin position="109"/>
        <end position="131"/>
    </location>
</feature>
<keyword evidence="5" id="KW-0406">Ion transport</keyword>
<evidence type="ECO:0000313" key="9">
    <source>
        <dbReference type="EMBL" id="ROO86418.1"/>
    </source>
</evidence>
<evidence type="ECO:0000313" key="10">
    <source>
        <dbReference type="Proteomes" id="UP000272400"/>
    </source>
</evidence>
<dbReference type="AlphaFoldDB" id="A0A3N1D049"/>
<feature type="transmembrane region" description="Helical" evidence="7">
    <location>
        <begin position="143"/>
        <end position="162"/>
    </location>
</feature>
<dbReference type="GO" id="GO:1902600">
    <property type="term" value="P:proton transmembrane transport"/>
    <property type="evidence" value="ECO:0007669"/>
    <property type="project" value="InterPro"/>
</dbReference>
<feature type="transmembrane region" description="Helical" evidence="7">
    <location>
        <begin position="365"/>
        <end position="384"/>
    </location>
</feature>
<evidence type="ECO:0000256" key="2">
    <source>
        <dbReference type="ARBA" id="ARBA00022448"/>
    </source>
</evidence>
<feature type="transmembrane region" description="Helical" evidence="7">
    <location>
        <begin position="390"/>
        <end position="408"/>
    </location>
</feature>
<dbReference type="Pfam" id="PF00999">
    <property type="entry name" value="Na_H_Exchanger"/>
    <property type="match status" value="1"/>
</dbReference>
<organism evidence="9 10">
    <name type="scientific">Actinocorallia herbida</name>
    <dbReference type="NCBI Taxonomy" id="58109"/>
    <lineage>
        <taxon>Bacteria</taxon>
        <taxon>Bacillati</taxon>
        <taxon>Actinomycetota</taxon>
        <taxon>Actinomycetes</taxon>
        <taxon>Streptosporangiales</taxon>
        <taxon>Thermomonosporaceae</taxon>
        <taxon>Actinocorallia</taxon>
    </lineage>
</organism>
<accession>A0A3N1D049</accession>
<evidence type="ECO:0000256" key="3">
    <source>
        <dbReference type="ARBA" id="ARBA00022692"/>
    </source>
</evidence>
<dbReference type="GO" id="GO:0015297">
    <property type="term" value="F:antiporter activity"/>
    <property type="evidence" value="ECO:0007669"/>
    <property type="project" value="InterPro"/>
</dbReference>
<proteinExistence type="predicted"/>
<feature type="transmembrane region" description="Helical" evidence="7">
    <location>
        <begin position="182"/>
        <end position="203"/>
    </location>
</feature>
<dbReference type="InterPro" id="IPR038770">
    <property type="entry name" value="Na+/solute_symporter_sf"/>
</dbReference>
<gene>
    <name evidence="9" type="ORF">EDD29_3985</name>
</gene>
<sequence>MSAVPPMSSHTLLLFLLQTGLLLAVAVGLGRLAVRLGWPAVAGELLAGVLLGPSILGQTAPGAMEWLFPRDPAQFHLLDAVGQIGVLLLVGITGAQMDLGLVRRRGRTAAYVSGASLVIPLALGIAVGLALPVAFHGPAADRTAFALFLGVALCVSAIPVIAKTLTDMNLLHRNTGQLTLAAAMVDDIAGWLLLSVVSAMAASGAGVGRTALSAACVVVVGLVAWLVVRPVARTVLARADVAGEPPVATGVVVLLMLLAAAGTHALGLEAVFGVFVCGMAIRASGAARPALLAPLRTVVLGVLAPVFFATAGLRIDLSALASPAALGWALLVLLLAIVGKFVGAYLGALLAGLNRWEAIALGAGLNARGVIEIVIATVGLRIGVLSSRMYTIIVLVAVVTSLMAPPVLRWTMRRVEQTAEEEMRAREFGLSREPAP</sequence>
<feature type="transmembrane region" description="Helical" evidence="7">
    <location>
        <begin position="210"/>
        <end position="228"/>
    </location>
</feature>
<keyword evidence="3 7" id="KW-0812">Transmembrane</keyword>
<keyword evidence="4 7" id="KW-1133">Transmembrane helix</keyword>
<keyword evidence="2" id="KW-0813">Transport</keyword>
<feature type="transmembrane region" description="Helical" evidence="7">
    <location>
        <begin position="293"/>
        <end position="313"/>
    </location>
</feature>
<dbReference type="RefSeq" id="WP_123670575.1">
    <property type="nucleotide sequence ID" value="NZ_RJKE01000001.1"/>
</dbReference>
<dbReference type="PANTHER" id="PTHR32468:SF0">
    <property type="entry name" value="K(+)_H(+) ANTIPORTER 1"/>
    <property type="match status" value="1"/>
</dbReference>
<comment type="caution">
    <text evidence="9">The sequence shown here is derived from an EMBL/GenBank/DDBJ whole genome shotgun (WGS) entry which is preliminary data.</text>
</comment>
<evidence type="ECO:0000256" key="4">
    <source>
        <dbReference type="ARBA" id="ARBA00022989"/>
    </source>
</evidence>
<evidence type="ECO:0000259" key="8">
    <source>
        <dbReference type="Pfam" id="PF00999"/>
    </source>
</evidence>
<keyword evidence="6 7" id="KW-0472">Membrane</keyword>
<evidence type="ECO:0000256" key="7">
    <source>
        <dbReference type="SAM" id="Phobius"/>
    </source>
</evidence>
<comment type="subcellular location">
    <subcellularLocation>
        <location evidence="1">Membrane</location>
        <topology evidence="1">Multi-pass membrane protein</topology>
    </subcellularLocation>
</comment>
<dbReference type="InterPro" id="IPR006153">
    <property type="entry name" value="Cation/H_exchanger_TM"/>
</dbReference>